<sequence>MYKSRRAVSGKKHIIESFNATMVNELRNREIFDTQHEAKVLLARWVRNFLWAV</sequence>
<comment type="caution">
    <text evidence="2">The sequence shown here is derived from an EMBL/GenBank/DDBJ whole genome shotgun (WGS) entry which is preliminary data.</text>
</comment>
<dbReference type="Pfam" id="PF13683">
    <property type="entry name" value="rve_3"/>
    <property type="match status" value="1"/>
</dbReference>
<gene>
    <name evidence="2" type="ORF">SDC9_42564</name>
</gene>
<evidence type="ECO:0000259" key="1">
    <source>
        <dbReference type="Pfam" id="PF13683"/>
    </source>
</evidence>
<name>A0A644VYJ6_9ZZZZ</name>
<dbReference type="InterPro" id="IPR001584">
    <property type="entry name" value="Integrase_cat-core"/>
</dbReference>
<organism evidence="2">
    <name type="scientific">bioreactor metagenome</name>
    <dbReference type="NCBI Taxonomy" id="1076179"/>
    <lineage>
        <taxon>unclassified sequences</taxon>
        <taxon>metagenomes</taxon>
        <taxon>ecological metagenomes</taxon>
    </lineage>
</organism>
<dbReference type="GO" id="GO:0015074">
    <property type="term" value="P:DNA integration"/>
    <property type="evidence" value="ECO:0007669"/>
    <property type="project" value="InterPro"/>
</dbReference>
<feature type="domain" description="Integrase catalytic" evidence="1">
    <location>
        <begin position="11"/>
        <end position="48"/>
    </location>
</feature>
<proteinExistence type="predicted"/>
<dbReference type="AlphaFoldDB" id="A0A644VYJ6"/>
<dbReference type="EMBL" id="VSSQ01000507">
    <property type="protein sequence ID" value="MPL96386.1"/>
    <property type="molecule type" value="Genomic_DNA"/>
</dbReference>
<reference evidence="2" key="1">
    <citation type="submission" date="2019-08" db="EMBL/GenBank/DDBJ databases">
        <authorList>
            <person name="Kucharzyk K."/>
            <person name="Murdoch R.W."/>
            <person name="Higgins S."/>
            <person name="Loffler F."/>
        </authorList>
    </citation>
    <scope>NUCLEOTIDE SEQUENCE</scope>
</reference>
<accession>A0A644VYJ6</accession>
<protein>
    <recommendedName>
        <fullName evidence="1">Integrase catalytic domain-containing protein</fullName>
    </recommendedName>
</protein>
<evidence type="ECO:0000313" key="2">
    <source>
        <dbReference type="EMBL" id="MPL96386.1"/>
    </source>
</evidence>